<evidence type="ECO:0000313" key="16">
    <source>
        <dbReference type="RefSeq" id="XP_065670976.1"/>
    </source>
</evidence>
<evidence type="ECO:0000313" key="15">
    <source>
        <dbReference type="Proteomes" id="UP001652625"/>
    </source>
</evidence>
<evidence type="ECO:0000256" key="11">
    <source>
        <dbReference type="ARBA" id="ARBA00023180"/>
    </source>
</evidence>
<dbReference type="RefSeq" id="XP_065670976.1">
    <property type="nucleotide sequence ID" value="XM_065814904.1"/>
</dbReference>
<comment type="subcellular location">
    <subcellularLocation>
        <location evidence="1">Golgi apparatus membrane</location>
        <topology evidence="1">Single-pass type II membrane protein</topology>
    </subcellularLocation>
    <subcellularLocation>
        <location evidence="12">Golgi apparatus</location>
        <location evidence="12">Golgi stack membrane</location>
        <topology evidence="12">Single-pass type II membrane protein</topology>
    </subcellularLocation>
</comment>
<organism evidence="15 16">
    <name type="scientific">Hydra vulgaris</name>
    <name type="common">Hydra</name>
    <name type="synonym">Hydra attenuata</name>
    <dbReference type="NCBI Taxonomy" id="6087"/>
    <lineage>
        <taxon>Eukaryota</taxon>
        <taxon>Metazoa</taxon>
        <taxon>Cnidaria</taxon>
        <taxon>Hydrozoa</taxon>
        <taxon>Hydroidolina</taxon>
        <taxon>Anthoathecata</taxon>
        <taxon>Aplanulata</taxon>
        <taxon>Hydridae</taxon>
        <taxon>Hydra</taxon>
    </lineage>
</organism>
<keyword evidence="5 12" id="KW-0808">Transferase</keyword>
<evidence type="ECO:0000259" key="14">
    <source>
        <dbReference type="Pfam" id="PF17039"/>
    </source>
</evidence>
<proteinExistence type="inferred from homology"/>
<keyword evidence="9 12" id="KW-0333">Golgi apparatus</keyword>
<dbReference type="EC" id="2.4.1.-" evidence="12"/>
<dbReference type="InterPro" id="IPR031481">
    <property type="entry name" value="Glyco_tran_10_N"/>
</dbReference>
<dbReference type="Proteomes" id="UP001652625">
    <property type="component" value="Chromosome 13"/>
</dbReference>
<evidence type="ECO:0000259" key="13">
    <source>
        <dbReference type="Pfam" id="PF00852"/>
    </source>
</evidence>
<dbReference type="PANTHER" id="PTHR48438:SF1">
    <property type="entry name" value="ALPHA-(1,3)-FUCOSYLTRANSFERASE C-RELATED"/>
    <property type="match status" value="1"/>
</dbReference>
<evidence type="ECO:0000256" key="2">
    <source>
        <dbReference type="ARBA" id="ARBA00004922"/>
    </source>
</evidence>
<sequence length="387" mass="45509">MWLKSSKRMRKIDGQRKKLFILISYVLFVLTFYLLKWNYSYSNKHKETILVLFYTPFFGKKPWSYVGSDDLAKNCGCYLNKCQFSYDINLFNKSDVVLFNGRDLPFYGDLLQLASRKPSFQLWGFFSMESNLNTLVADKFDSIFDFISSYHLDSDVRIPYRYHFAKKKRTHIKRLNRKQSQTNPRTNYFKSKIKSVAWFVSNCQAYQRNLLAQSLLQHGIKLEIYGKCAQEFFNESLSCSGKSCEKELSKFKFYFAAENSLCTDYITEKYWFTAIDSNTIPIVFGGANYNNENLAIPGSYINVFDFNSSKALADYIKLLEFDEKKFNSYFEWKLNWDLSPKSCSQYACSLCNKIRKGMNPQRKSLKEVFHVSACNQATSKFMKWIKI</sequence>
<keyword evidence="10 12" id="KW-0472">Membrane</keyword>
<evidence type="ECO:0000256" key="9">
    <source>
        <dbReference type="ARBA" id="ARBA00023034"/>
    </source>
</evidence>
<name>A0ABM4D9G2_HYDVU</name>
<keyword evidence="4 12" id="KW-0328">Glycosyltransferase</keyword>
<evidence type="ECO:0000256" key="10">
    <source>
        <dbReference type="ARBA" id="ARBA00023136"/>
    </source>
</evidence>
<dbReference type="InterPro" id="IPR055270">
    <property type="entry name" value="Glyco_tran_10_C"/>
</dbReference>
<feature type="domain" description="Fucosyltransferase N-terminal" evidence="14">
    <location>
        <begin position="47"/>
        <end position="160"/>
    </location>
</feature>
<reference evidence="16" key="1">
    <citation type="submission" date="2025-08" db="UniProtKB">
        <authorList>
            <consortium name="RefSeq"/>
        </authorList>
    </citation>
    <scope>IDENTIFICATION</scope>
</reference>
<evidence type="ECO:0000256" key="7">
    <source>
        <dbReference type="ARBA" id="ARBA00022968"/>
    </source>
</evidence>
<accession>A0ABM4D9G2</accession>
<protein>
    <recommendedName>
        <fullName evidence="12">Fucosyltransferase</fullName>
        <ecNumber evidence="12">2.4.1.-</ecNumber>
    </recommendedName>
</protein>
<dbReference type="Pfam" id="PF17039">
    <property type="entry name" value="Glyco_tran_10_N"/>
    <property type="match status" value="1"/>
</dbReference>
<comment type="similarity">
    <text evidence="3 12">Belongs to the glycosyltransferase 10 family.</text>
</comment>
<keyword evidence="6 12" id="KW-0812">Transmembrane</keyword>
<keyword evidence="11" id="KW-0325">Glycoprotein</keyword>
<comment type="pathway">
    <text evidence="2">Protein modification; protein glycosylation.</text>
</comment>
<dbReference type="Pfam" id="PF00852">
    <property type="entry name" value="Glyco_transf_10"/>
    <property type="match status" value="1"/>
</dbReference>
<dbReference type="InterPro" id="IPR001503">
    <property type="entry name" value="Glyco_trans_10"/>
</dbReference>
<dbReference type="PANTHER" id="PTHR48438">
    <property type="entry name" value="ALPHA-(1,3)-FUCOSYLTRANSFERASE C-RELATED"/>
    <property type="match status" value="1"/>
</dbReference>
<evidence type="ECO:0000256" key="6">
    <source>
        <dbReference type="ARBA" id="ARBA00022692"/>
    </source>
</evidence>
<evidence type="ECO:0000256" key="4">
    <source>
        <dbReference type="ARBA" id="ARBA00022676"/>
    </source>
</evidence>
<feature type="domain" description="Fucosyltransferase C-terminal" evidence="13">
    <location>
        <begin position="190"/>
        <end position="359"/>
    </location>
</feature>
<keyword evidence="15" id="KW-1185">Reference proteome</keyword>
<evidence type="ECO:0000256" key="12">
    <source>
        <dbReference type="RuleBase" id="RU003832"/>
    </source>
</evidence>
<evidence type="ECO:0000256" key="5">
    <source>
        <dbReference type="ARBA" id="ARBA00022679"/>
    </source>
</evidence>
<gene>
    <name evidence="16" type="primary">LOC100198071</name>
</gene>
<feature type="transmembrane region" description="Helical" evidence="12">
    <location>
        <begin position="20"/>
        <end position="39"/>
    </location>
</feature>
<keyword evidence="7" id="KW-0735">Signal-anchor</keyword>
<evidence type="ECO:0000256" key="8">
    <source>
        <dbReference type="ARBA" id="ARBA00022989"/>
    </source>
</evidence>
<dbReference type="SUPFAM" id="SSF53756">
    <property type="entry name" value="UDP-Glycosyltransferase/glycogen phosphorylase"/>
    <property type="match status" value="1"/>
</dbReference>
<evidence type="ECO:0000256" key="1">
    <source>
        <dbReference type="ARBA" id="ARBA00004323"/>
    </source>
</evidence>
<dbReference type="InterPro" id="IPR038577">
    <property type="entry name" value="GT10-like_C_sf"/>
</dbReference>
<dbReference type="GeneID" id="100198071"/>
<evidence type="ECO:0000256" key="3">
    <source>
        <dbReference type="ARBA" id="ARBA00008919"/>
    </source>
</evidence>
<dbReference type="Gene3D" id="3.40.50.11660">
    <property type="entry name" value="Glycosyl transferase family 10, C-terminal domain"/>
    <property type="match status" value="1"/>
</dbReference>
<keyword evidence="8 12" id="KW-1133">Transmembrane helix</keyword>